<protein>
    <submittedName>
        <fullName evidence="4">Protein kri1</fullName>
    </submittedName>
</protein>
<evidence type="ECO:0000256" key="2">
    <source>
        <dbReference type="SAM" id="MobiDB-lite"/>
    </source>
</evidence>
<feature type="compositionally biased region" description="Basic and acidic residues" evidence="2">
    <location>
        <begin position="618"/>
        <end position="633"/>
    </location>
</feature>
<reference evidence="4" key="1">
    <citation type="submission" date="2023-10" db="EMBL/GenBank/DDBJ databases">
        <authorList>
            <person name="Noh H."/>
        </authorList>
    </citation>
    <scope>NUCLEOTIDE SEQUENCE</scope>
    <source>
        <strain evidence="4">DUCC4014</strain>
    </source>
</reference>
<accession>A0AAF0YES0</accession>
<feature type="compositionally biased region" description="Low complexity" evidence="2">
    <location>
        <begin position="670"/>
        <end position="682"/>
    </location>
</feature>
<dbReference type="GO" id="GO:0000447">
    <property type="term" value="P:endonucleolytic cleavage in ITS1 to separate SSU-rRNA from 5.8S rRNA and LSU-rRNA from tricistronic rRNA transcript (SSU-rRNA, 5.8S rRNA, LSU-rRNA)"/>
    <property type="evidence" value="ECO:0007669"/>
    <property type="project" value="TreeGrafter"/>
</dbReference>
<dbReference type="InterPro" id="IPR018034">
    <property type="entry name" value="Kri1"/>
</dbReference>
<feature type="region of interest" description="Disordered" evidence="2">
    <location>
        <begin position="618"/>
        <end position="728"/>
    </location>
</feature>
<feature type="compositionally biased region" description="Basic and acidic residues" evidence="2">
    <location>
        <begin position="83"/>
        <end position="97"/>
    </location>
</feature>
<keyword evidence="5" id="KW-1185">Reference proteome</keyword>
<dbReference type="Proteomes" id="UP000827549">
    <property type="component" value="Chromosome 4"/>
</dbReference>
<feature type="region of interest" description="Disordered" evidence="2">
    <location>
        <begin position="270"/>
        <end position="303"/>
    </location>
</feature>
<feature type="compositionally biased region" description="Basic and acidic residues" evidence="2">
    <location>
        <begin position="339"/>
        <end position="376"/>
    </location>
</feature>
<evidence type="ECO:0000313" key="4">
    <source>
        <dbReference type="EMBL" id="WOO82178.1"/>
    </source>
</evidence>
<feature type="compositionally biased region" description="Basic and acidic residues" evidence="2">
    <location>
        <begin position="223"/>
        <end position="233"/>
    </location>
</feature>
<dbReference type="GO" id="GO:0005730">
    <property type="term" value="C:nucleolus"/>
    <property type="evidence" value="ECO:0007669"/>
    <property type="project" value="TreeGrafter"/>
</dbReference>
<sequence>MAKAKSQPKPQREPTPDVSASESDYSSDDTVEDEDGDELTPAMDAAILRTLSKIRRKDEGVYGTENILQTELAATQAQATKRGLPEKTAQRKAESKPFLLKDFHRDNLLAGVQHDSDEEEGDFPLTNYEAERRARAEAVSAFQAVGESDDDSDDEGFLQKREKDDGEEDDEDEAYRGFLLEMGGGESEVRHALGMADQPFTHNREDSEDEAEVTEKKSKKKEKVSAEEKEAKKAQRRAKKAQADEDFLMDYILNRGWIDKSEKHVPTFDEIVGRARGEDEVSDDESEAEEGKSKHPWGVLDEEEEFDERADAFETEYNFRFEEPGSSTIVTHPRNIDTLVRREDDTRKTKRQQKEERKAAEKAAREEETRRLKGEKRREMEKLVKSLKQEIGEANVDWEGLEKIMEGEWDESEWERVVGAMLQAKAEAEDDTPEDDDDKPVWDDDDLGDYPEDGEFEGEGEWVEPEEWNGDELGDDDDDGPINMDADFEGEPAVSKTKARRDKKKGKKGKGKEEEDAADAEAVEGLTVAEKAAKVKAAMTEYRELDHEDEVGGIKTRFKYTKSAPVSYGLTPAEILMATDEELNALISVKHYAPYRRGGLGLQGRGFGRRLRDLKDRVGSRKWGDDMPAESKKKGMFVPGRGANTIALGVRSEPKKRAGKKERQRKAAEAADAGGEQAETAGLLAAVAGKRKREEQEPPVESAGAAAAAADGEGKKKRRKKKKTAAEA</sequence>
<evidence type="ECO:0000256" key="1">
    <source>
        <dbReference type="ARBA" id="ARBA00007473"/>
    </source>
</evidence>
<dbReference type="AlphaFoldDB" id="A0AAF0YES0"/>
<dbReference type="GeneID" id="87808906"/>
<feature type="domain" description="Kri1-like C-terminal" evidence="3">
    <location>
        <begin position="534"/>
        <end position="597"/>
    </location>
</feature>
<feature type="region of interest" description="Disordered" evidence="2">
    <location>
        <begin position="1"/>
        <end position="42"/>
    </location>
</feature>
<feature type="region of interest" description="Disordered" evidence="2">
    <location>
        <begin position="137"/>
        <end position="242"/>
    </location>
</feature>
<dbReference type="Pfam" id="PF05178">
    <property type="entry name" value="Kri1"/>
    <property type="match status" value="1"/>
</dbReference>
<organism evidence="4 5">
    <name type="scientific">Vanrija pseudolonga</name>
    <dbReference type="NCBI Taxonomy" id="143232"/>
    <lineage>
        <taxon>Eukaryota</taxon>
        <taxon>Fungi</taxon>
        <taxon>Dikarya</taxon>
        <taxon>Basidiomycota</taxon>
        <taxon>Agaricomycotina</taxon>
        <taxon>Tremellomycetes</taxon>
        <taxon>Trichosporonales</taxon>
        <taxon>Trichosporonaceae</taxon>
        <taxon>Vanrija</taxon>
    </lineage>
</organism>
<feature type="region of interest" description="Disordered" evidence="2">
    <location>
        <begin position="415"/>
        <end position="526"/>
    </location>
</feature>
<dbReference type="PANTHER" id="PTHR14490">
    <property type="entry name" value="ZINC FINGER, ZZ TYPE"/>
    <property type="match status" value="1"/>
</dbReference>
<feature type="compositionally biased region" description="Basic residues" evidence="2">
    <location>
        <begin position="497"/>
        <end position="510"/>
    </location>
</feature>
<comment type="similarity">
    <text evidence="1">Belongs to the KRI1 family.</text>
</comment>
<dbReference type="EMBL" id="CP086717">
    <property type="protein sequence ID" value="WOO82178.1"/>
    <property type="molecule type" value="Genomic_DNA"/>
</dbReference>
<feature type="compositionally biased region" description="Basic residues" evidence="2">
    <location>
        <begin position="715"/>
        <end position="728"/>
    </location>
</feature>
<feature type="compositionally biased region" description="Acidic residues" evidence="2">
    <location>
        <begin position="147"/>
        <end position="156"/>
    </location>
</feature>
<feature type="compositionally biased region" description="Acidic residues" evidence="2">
    <location>
        <begin position="428"/>
        <end position="490"/>
    </location>
</feature>
<evidence type="ECO:0000313" key="5">
    <source>
        <dbReference type="Proteomes" id="UP000827549"/>
    </source>
</evidence>
<feature type="compositionally biased region" description="Basic and acidic residues" evidence="2">
    <location>
        <begin position="270"/>
        <end position="279"/>
    </location>
</feature>
<dbReference type="GO" id="GO:0030686">
    <property type="term" value="C:90S preribosome"/>
    <property type="evidence" value="ECO:0007669"/>
    <property type="project" value="TreeGrafter"/>
</dbReference>
<dbReference type="PANTHER" id="PTHR14490:SF5">
    <property type="entry name" value="PROTEIN KRI1 HOMOLOG"/>
    <property type="match status" value="1"/>
</dbReference>
<gene>
    <name evidence="4" type="primary">kri1</name>
    <name evidence="4" type="ORF">LOC62_04G005678</name>
</gene>
<evidence type="ECO:0000259" key="3">
    <source>
        <dbReference type="Pfam" id="PF12936"/>
    </source>
</evidence>
<proteinExistence type="inferred from homology"/>
<feature type="region of interest" description="Disordered" evidence="2">
    <location>
        <begin position="74"/>
        <end position="97"/>
    </location>
</feature>
<dbReference type="Pfam" id="PF12936">
    <property type="entry name" value="Kri1_C"/>
    <property type="match status" value="1"/>
</dbReference>
<dbReference type="RefSeq" id="XP_062628210.1">
    <property type="nucleotide sequence ID" value="XM_062772226.1"/>
</dbReference>
<feature type="compositionally biased region" description="Acidic residues" evidence="2">
    <location>
        <begin position="25"/>
        <end position="38"/>
    </location>
</feature>
<dbReference type="InterPro" id="IPR024626">
    <property type="entry name" value="Kri1-like_C"/>
</dbReference>
<feature type="region of interest" description="Disordered" evidence="2">
    <location>
        <begin position="324"/>
        <end position="376"/>
    </location>
</feature>
<name>A0AAF0YES0_9TREE</name>